<dbReference type="SUPFAM" id="SSF49464">
    <property type="entry name" value="Carboxypeptidase regulatory domain-like"/>
    <property type="match status" value="1"/>
</dbReference>
<protein>
    <submittedName>
        <fullName evidence="10">TonB-dependent receptor</fullName>
    </submittedName>
</protein>
<sequence length="1010" mass="114337">MCKVQLKNARLRPFALFMALFLMNVSWAFAQSTVVKGVVTDKQGEPLIGVNVVEKGTTNGNITDLDGNFTITVEKGRTLVFSYVGFISQEVKVTSNSMNITLLDDSQSLEEVVVVGYGTVKRKDLTGSLTSVDTKKLLETNNNNAAAAMQGQIAGVDIQRSNNKPGAGINIMVRGQNNIAAMKGGDETTNMNDINQPLYVVDGMFVDNINDIAPDDIERIDVLKDASSTAIYGSRGANGVVIVSTKRGTAERSHVEYNGSVSFGQATNLPDMLNGDEYVQYVADYYKGKNFKDPNYVPDMKTLLGDTKYNLWQNKQYMDWEDDVYRTSISTTHNLRIYGNGKGLNYTFGAGYTSENGIIENDNFTRYNFSTAVDKQINEYLKMGTNIYAAYSIKGNSGTEAFRQIYRLSPLTSKYDEEGNLQLFPDAQAGATITNPWCDIENQKTENKNLHVFGNLYLEIKPVKWLKFTTTFTPDVTFNRYGEYRGLETKSSANNVDKTRAVYQNYNQVKYTWDNLLYAEQRFGEHNMNLTLGTSWYKYQYEYGGMRADGFTTDHYQWYNLGAGTLRASDTGTSFTQEQLMSYLARFNYDFKGRYLLTLTGRYDGSSKLAADHRWAFFPSAAVGWRISDEAFMRNIEAINNLKLRVSYGVSGNDHSVSAYQSRQNVYNSWYLFGTNTPAQTAYLQSFENENLTWEKTKEWNIGLDYAFLNGRINGSIDFYDRRTSDIIMDRKMSQINGFTSVKDNVGKVLNRGLEISLNTINIQVKDFTWTTNLNFATNHNEILELSNGALKDEANGWFVGQPIGVVWTFESEGIWQENEAAEAAKYGQAPGNVKLKDANKDYTYTNEDKVFKGSIFPKWTGGMTNTFKYKDIDLSVFVYTRQGQWSCAQFYKQINDAVEKNIPDVNYWTPENPGGTWPRPGIDKLWQEMDAIYYTKTSFTKIGYINLGYSIPQNSLKKIGLSKLRVYASVQNPFVWTKYLGWDPETASENTYTQYPMTRSFVIGLNATF</sequence>
<dbReference type="Pfam" id="PF07715">
    <property type="entry name" value="Plug"/>
    <property type="match status" value="1"/>
</dbReference>
<evidence type="ECO:0000256" key="7">
    <source>
        <dbReference type="PROSITE-ProRule" id="PRU01360"/>
    </source>
</evidence>
<dbReference type="GO" id="GO:0009279">
    <property type="term" value="C:cell outer membrane"/>
    <property type="evidence" value="ECO:0007669"/>
    <property type="project" value="UniProtKB-SubCell"/>
</dbReference>
<keyword evidence="3 7" id="KW-1134">Transmembrane beta strand</keyword>
<dbReference type="Pfam" id="PF13715">
    <property type="entry name" value="CarbopepD_reg_2"/>
    <property type="match status" value="1"/>
</dbReference>
<dbReference type="InterPro" id="IPR037066">
    <property type="entry name" value="Plug_dom_sf"/>
</dbReference>
<keyword evidence="2 7" id="KW-0813">Transport</keyword>
<dbReference type="NCBIfam" id="TIGR04057">
    <property type="entry name" value="SusC_RagA_signa"/>
    <property type="match status" value="1"/>
</dbReference>
<keyword evidence="6 7" id="KW-0998">Cell outer membrane</keyword>
<dbReference type="Proteomes" id="UP000285109">
    <property type="component" value="Unassembled WGS sequence"/>
</dbReference>
<evidence type="ECO:0000256" key="3">
    <source>
        <dbReference type="ARBA" id="ARBA00022452"/>
    </source>
</evidence>
<evidence type="ECO:0000256" key="8">
    <source>
        <dbReference type="SAM" id="SignalP"/>
    </source>
</evidence>
<keyword evidence="5 7" id="KW-0472">Membrane</keyword>
<keyword evidence="8" id="KW-0732">Signal</keyword>
<dbReference type="EMBL" id="QRQK01000009">
    <property type="protein sequence ID" value="RHM98203.1"/>
    <property type="molecule type" value="Genomic_DNA"/>
</dbReference>
<reference evidence="10 11" key="1">
    <citation type="submission" date="2018-08" db="EMBL/GenBank/DDBJ databases">
        <title>A genome reference for cultivated species of the human gut microbiota.</title>
        <authorList>
            <person name="Zou Y."/>
            <person name="Xue W."/>
            <person name="Luo G."/>
        </authorList>
    </citation>
    <scope>NUCLEOTIDE SEQUENCE [LARGE SCALE GENOMIC DNA]</scope>
    <source>
        <strain evidence="10 11">AF31-28B-AC</strain>
    </source>
</reference>
<dbReference type="AlphaFoldDB" id="A0A415TA18"/>
<dbReference type="Gene3D" id="2.170.130.10">
    <property type="entry name" value="TonB-dependent receptor, plug domain"/>
    <property type="match status" value="1"/>
</dbReference>
<keyword evidence="10" id="KW-0675">Receptor</keyword>
<accession>A0A415TA18</accession>
<dbReference type="InterPro" id="IPR023996">
    <property type="entry name" value="TonB-dep_OMP_SusC/RagA"/>
</dbReference>
<evidence type="ECO:0000259" key="9">
    <source>
        <dbReference type="Pfam" id="PF07715"/>
    </source>
</evidence>
<comment type="similarity">
    <text evidence="7">Belongs to the TonB-dependent receptor family.</text>
</comment>
<evidence type="ECO:0000313" key="10">
    <source>
        <dbReference type="EMBL" id="RHM98203.1"/>
    </source>
</evidence>
<feature type="signal peptide" evidence="8">
    <location>
        <begin position="1"/>
        <end position="30"/>
    </location>
</feature>
<evidence type="ECO:0000256" key="5">
    <source>
        <dbReference type="ARBA" id="ARBA00023136"/>
    </source>
</evidence>
<feature type="chain" id="PRO_5019049839" evidence="8">
    <location>
        <begin position="31"/>
        <end position="1010"/>
    </location>
</feature>
<comment type="caution">
    <text evidence="10">The sequence shown here is derived from an EMBL/GenBank/DDBJ whole genome shotgun (WGS) entry which is preliminary data.</text>
</comment>
<gene>
    <name evidence="10" type="ORF">DWZ34_06295</name>
</gene>
<evidence type="ECO:0000256" key="4">
    <source>
        <dbReference type="ARBA" id="ARBA00022692"/>
    </source>
</evidence>
<dbReference type="SUPFAM" id="SSF56935">
    <property type="entry name" value="Porins"/>
    <property type="match status" value="1"/>
</dbReference>
<evidence type="ECO:0000256" key="2">
    <source>
        <dbReference type="ARBA" id="ARBA00022448"/>
    </source>
</evidence>
<evidence type="ECO:0000256" key="6">
    <source>
        <dbReference type="ARBA" id="ARBA00023237"/>
    </source>
</evidence>
<dbReference type="InterPro" id="IPR008969">
    <property type="entry name" value="CarboxyPept-like_regulatory"/>
</dbReference>
<proteinExistence type="inferred from homology"/>
<evidence type="ECO:0000313" key="11">
    <source>
        <dbReference type="Proteomes" id="UP000285109"/>
    </source>
</evidence>
<dbReference type="Gene3D" id="2.60.40.1120">
    <property type="entry name" value="Carboxypeptidase-like, regulatory domain"/>
    <property type="match status" value="1"/>
</dbReference>
<dbReference type="InterPro" id="IPR039426">
    <property type="entry name" value="TonB-dep_rcpt-like"/>
</dbReference>
<dbReference type="NCBIfam" id="TIGR04056">
    <property type="entry name" value="OMP_RagA_SusC"/>
    <property type="match status" value="1"/>
</dbReference>
<evidence type="ECO:0000256" key="1">
    <source>
        <dbReference type="ARBA" id="ARBA00004571"/>
    </source>
</evidence>
<dbReference type="Gene3D" id="2.40.170.20">
    <property type="entry name" value="TonB-dependent receptor, beta-barrel domain"/>
    <property type="match status" value="1"/>
</dbReference>
<dbReference type="InterPro" id="IPR023997">
    <property type="entry name" value="TonB-dep_OMP_SusC/RagA_CS"/>
</dbReference>
<keyword evidence="4 7" id="KW-0812">Transmembrane</keyword>
<dbReference type="PROSITE" id="PS52016">
    <property type="entry name" value="TONB_DEPENDENT_REC_3"/>
    <property type="match status" value="1"/>
</dbReference>
<feature type="domain" description="TonB-dependent receptor plug" evidence="9">
    <location>
        <begin position="122"/>
        <end position="240"/>
    </location>
</feature>
<name>A0A415TA18_9BACT</name>
<dbReference type="InterPro" id="IPR012910">
    <property type="entry name" value="Plug_dom"/>
</dbReference>
<dbReference type="RefSeq" id="WP_118026393.1">
    <property type="nucleotide sequence ID" value="NZ_QRQK01000009.1"/>
</dbReference>
<organism evidence="10 11">
    <name type="scientific">Phocaeicola plebeius</name>
    <dbReference type="NCBI Taxonomy" id="310297"/>
    <lineage>
        <taxon>Bacteria</taxon>
        <taxon>Pseudomonadati</taxon>
        <taxon>Bacteroidota</taxon>
        <taxon>Bacteroidia</taxon>
        <taxon>Bacteroidales</taxon>
        <taxon>Bacteroidaceae</taxon>
        <taxon>Phocaeicola</taxon>
    </lineage>
</organism>
<dbReference type="InterPro" id="IPR036942">
    <property type="entry name" value="Beta-barrel_TonB_sf"/>
</dbReference>
<dbReference type="FunFam" id="2.60.40.1120:FF:000003">
    <property type="entry name" value="Outer membrane protein Omp121"/>
    <property type="match status" value="1"/>
</dbReference>
<comment type="subcellular location">
    <subcellularLocation>
        <location evidence="1 7">Cell outer membrane</location>
        <topology evidence="1 7">Multi-pass membrane protein</topology>
    </subcellularLocation>
</comment>